<comment type="caution">
    <text evidence="9">The sequence shown here is derived from an EMBL/GenBank/DDBJ whole genome shotgun (WGS) entry which is preliminary data.</text>
</comment>
<accession>A0A0L7LHD0</accession>
<evidence type="ECO:0000313" key="9">
    <source>
        <dbReference type="EMBL" id="KOB74601.1"/>
    </source>
</evidence>
<dbReference type="AlphaFoldDB" id="A0A0L7LHD0"/>
<keyword evidence="6" id="KW-1133">Transmembrane helix</keyword>
<evidence type="ECO:0000256" key="7">
    <source>
        <dbReference type="ARBA" id="ARBA00023136"/>
    </source>
</evidence>
<keyword evidence="3 8" id="KW-0328">Glycosyltransferase</keyword>
<evidence type="ECO:0000256" key="2">
    <source>
        <dbReference type="ARBA" id="ARBA00007647"/>
    </source>
</evidence>
<name>A0A0L7LHD0_OPEBR</name>
<proteinExistence type="inferred from homology"/>
<dbReference type="PANTHER" id="PTHR21461:SF40">
    <property type="entry name" value="GLYCOSYLTRANSFERASE FAMILY 92 PROTEIN"/>
    <property type="match status" value="1"/>
</dbReference>
<dbReference type="GO" id="GO:0005737">
    <property type="term" value="C:cytoplasm"/>
    <property type="evidence" value="ECO:0007669"/>
    <property type="project" value="TreeGrafter"/>
</dbReference>
<dbReference type="PANTHER" id="PTHR21461">
    <property type="entry name" value="GLYCOSYLTRANSFERASE FAMILY 92 PROTEIN"/>
    <property type="match status" value="1"/>
</dbReference>
<dbReference type="EMBL" id="JTDY01001189">
    <property type="protein sequence ID" value="KOB74601.1"/>
    <property type="molecule type" value="Genomic_DNA"/>
</dbReference>
<comment type="subcellular location">
    <subcellularLocation>
        <location evidence="1">Membrane</location>
        <topology evidence="1">Single-pass membrane protein</topology>
    </subcellularLocation>
</comment>
<dbReference type="GO" id="GO:0016757">
    <property type="term" value="F:glycosyltransferase activity"/>
    <property type="evidence" value="ECO:0007669"/>
    <property type="project" value="UniProtKB-UniRule"/>
</dbReference>
<sequence>MNETLHVCVKPFHFSYSRGDWLIEWFELNRLLGVSHFYMYNESLSAPVGCVLDHYRRQGLITLLPWKLPIVSKVEIR</sequence>
<keyword evidence="4 8" id="KW-0808">Transferase</keyword>
<organism evidence="9 10">
    <name type="scientific">Operophtera brumata</name>
    <name type="common">Winter moth</name>
    <name type="synonym">Phalaena brumata</name>
    <dbReference type="NCBI Taxonomy" id="104452"/>
    <lineage>
        <taxon>Eukaryota</taxon>
        <taxon>Metazoa</taxon>
        <taxon>Ecdysozoa</taxon>
        <taxon>Arthropoda</taxon>
        <taxon>Hexapoda</taxon>
        <taxon>Insecta</taxon>
        <taxon>Pterygota</taxon>
        <taxon>Neoptera</taxon>
        <taxon>Endopterygota</taxon>
        <taxon>Lepidoptera</taxon>
        <taxon>Glossata</taxon>
        <taxon>Ditrysia</taxon>
        <taxon>Geometroidea</taxon>
        <taxon>Geometridae</taxon>
        <taxon>Larentiinae</taxon>
        <taxon>Operophtera</taxon>
    </lineage>
</organism>
<protein>
    <recommendedName>
        <fullName evidence="8">Glycosyltransferase family 92 protein</fullName>
        <ecNumber evidence="8">2.4.1.-</ecNumber>
    </recommendedName>
</protein>
<dbReference type="Pfam" id="PF01697">
    <property type="entry name" value="Glyco_transf_92"/>
    <property type="match status" value="1"/>
</dbReference>
<evidence type="ECO:0000256" key="5">
    <source>
        <dbReference type="ARBA" id="ARBA00022692"/>
    </source>
</evidence>
<evidence type="ECO:0000256" key="1">
    <source>
        <dbReference type="ARBA" id="ARBA00004167"/>
    </source>
</evidence>
<evidence type="ECO:0000256" key="4">
    <source>
        <dbReference type="ARBA" id="ARBA00022679"/>
    </source>
</evidence>
<dbReference type="InterPro" id="IPR008166">
    <property type="entry name" value="Glyco_transf_92"/>
</dbReference>
<evidence type="ECO:0000313" key="10">
    <source>
        <dbReference type="Proteomes" id="UP000037510"/>
    </source>
</evidence>
<evidence type="ECO:0000256" key="8">
    <source>
        <dbReference type="RuleBase" id="RU366017"/>
    </source>
</evidence>
<evidence type="ECO:0000256" key="3">
    <source>
        <dbReference type="ARBA" id="ARBA00022676"/>
    </source>
</evidence>
<evidence type="ECO:0000256" key="6">
    <source>
        <dbReference type="ARBA" id="ARBA00022989"/>
    </source>
</evidence>
<dbReference type="EC" id="2.4.1.-" evidence="8"/>
<keyword evidence="5" id="KW-0812">Transmembrane</keyword>
<dbReference type="Proteomes" id="UP000037510">
    <property type="component" value="Unassembled WGS sequence"/>
</dbReference>
<dbReference type="GO" id="GO:0016020">
    <property type="term" value="C:membrane"/>
    <property type="evidence" value="ECO:0007669"/>
    <property type="project" value="UniProtKB-SubCell"/>
</dbReference>
<gene>
    <name evidence="9" type="ORF">OBRU01_08790</name>
</gene>
<keyword evidence="10" id="KW-1185">Reference proteome</keyword>
<reference evidence="9 10" key="1">
    <citation type="journal article" date="2015" name="Genome Biol. Evol.">
        <title>The genome of winter moth (Operophtera brumata) provides a genomic perspective on sexual dimorphism and phenology.</title>
        <authorList>
            <person name="Derks M.F."/>
            <person name="Smit S."/>
            <person name="Salis L."/>
            <person name="Schijlen E."/>
            <person name="Bossers A."/>
            <person name="Mateman C."/>
            <person name="Pijl A.S."/>
            <person name="de Ridder D."/>
            <person name="Groenen M.A."/>
            <person name="Visser M.E."/>
            <person name="Megens H.J."/>
        </authorList>
    </citation>
    <scope>NUCLEOTIDE SEQUENCE [LARGE SCALE GENOMIC DNA]</scope>
    <source>
        <strain evidence="9">WM2013NL</strain>
        <tissue evidence="9">Head and thorax</tissue>
    </source>
</reference>
<comment type="similarity">
    <text evidence="2 8">Belongs to the glycosyltransferase 92 family.</text>
</comment>
<keyword evidence="7" id="KW-0472">Membrane</keyword>